<keyword evidence="7 12" id="KW-0489">Methyltransferase</keyword>
<accession>A0A6A0B673</accession>
<evidence type="ECO:0000256" key="12">
    <source>
        <dbReference type="PIRNR" id="PIRNR015601"/>
    </source>
</evidence>
<dbReference type="InterPro" id="IPR046886">
    <property type="entry name" value="RsmE_MTase_dom"/>
</dbReference>
<feature type="domain" description="Ribosomal RNA small subunit methyltransferase E methyltransferase" evidence="13">
    <location>
        <begin position="71"/>
        <end position="240"/>
    </location>
</feature>
<dbReference type="AlphaFoldDB" id="A0A6A0B673"/>
<evidence type="ECO:0000313" key="14">
    <source>
        <dbReference type="EMBL" id="GFH40456.1"/>
    </source>
</evidence>
<organism evidence="14 15">
    <name type="scientific">Pseudolactococcus insecticola</name>
    <dbReference type="NCBI Taxonomy" id="2709158"/>
    <lineage>
        <taxon>Bacteria</taxon>
        <taxon>Bacillati</taxon>
        <taxon>Bacillota</taxon>
        <taxon>Bacilli</taxon>
        <taxon>Lactobacillales</taxon>
        <taxon>Streptococcaceae</taxon>
        <taxon>Pseudolactococcus</taxon>
    </lineage>
</organism>
<dbReference type="GO" id="GO:0070042">
    <property type="term" value="F:rRNA (uridine-N3-)-methyltransferase activity"/>
    <property type="evidence" value="ECO:0007669"/>
    <property type="project" value="TreeGrafter"/>
</dbReference>
<evidence type="ECO:0000256" key="8">
    <source>
        <dbReference type="ARBA" id="ARBA00022679"/>
    </source>
</evidence>
<dbReference type="Gene3D" id="3.40.1280.10">
    <property type="match status" value="1"/>
</dbReference>
<protein>
    <recommendedName>
        <fullName evidence="4 12">Ribosomal RNA small subunit methyltransferase E</fullName>
        <ecNumber evidence="3 12">2.1.1.193</ecNumber>
    </recommendedName>
</protein>
<dbReference type="NCBIfam" id="NF008691">
    <property type="entry name" value="PRK11713.1-4"/>
    <property type="match status" value="1"/>
</dbReference>
<evidence type="ECO:0000256" key="4">
    <source>
        <dbReference type="ARBA" id="ARBA00013673"/>
    </source>
</evidence>
<proteinExistence type="inferred from homology"/>
<dbReference type="GO" id="GO:0070475">
    <property type="term" value="P:rRNA base methylation"/>
    <property type="evidence" value="ECO:0007669"/>
    <property type="project" value="TreeGrafter"/>
</dbReference>
<gene>
    <name evidence="14" type="primary">ybaF</name>
    <name evidence="14" type="ORF">Hs20B_08540</name>
</gene>
<comment type="caution">
    <text evidence="14">The sequence shown here is derived from an EMBL/GenBank/DDBJ whole genome shotgun (WGS) entry which is preliminary data.</text>
</comment>
<dbReference type="InterPro" id="IPR015947">
    <property type="entry name" value="PUA-like_sf"/>
</dbReference>
<dbReference type="EC" id="2.1.1.193" evidence="3 12"/>
<dbReference type="EMBL" id="BLLH01000003">
    <property type="protein sequence ID" value="GFH40456.1"/>
    <property type="molecule type" value="Genomic_DNA"/>
</dbReference>
<comment type="catalytic activity">
    <reaction evidence="11 12">
        <text>uridine(1498) in 16S rRNA + S-adenosyl-L-methionine = N(3)-methyluridine(1498) in 16S rRNA + S-adenosyl-L-homocysteine + H(+)</text>
        <dbReference type="Rhea" id="RHEA:42920"/>
        <dbReference type="Rhea" id="RHEA-COMP:10283"/>
        <dbReference type="Rhea" id="RHEA-COMP:10284"/>
        <dbReference type="ChEBI" id="CHEBI:15378"/>
        <dbReference type="ChEBI" id="CHEBI:57856"/>
        <dbReference type="ChEBI" id="CHEBI:59789"/>
        <dbReference type="ChEBI" id="CHEBI:65315"/>
        <dbReference type="ChEBI" id="CHEBI:74502"/>
        <dbReference type="EC" id="2.1.1.193"/>
    </reaction>
</comment>
<evidence type="ECO:0000259" key="13">
    <source>
        <dbReference type="Pfam" id="PF04452"/>
    </source>
</evidence>
<name>A0A6A0B673_9LACT</name>
<comment type="subcellular location">
    <subcellularLocation>
        <location evidence="1 12">Cytoplasm</location>
    </subcellularLocation>
</comment>
<comment type="similarity">
    <text evidence="2 12">Belongs to the RNA methyltransferase RsmE family.</text>
</comment>
<keyword evidence="5 12" id="KW-0963">Cytoplasm</keyword>
<dbReference type="Pfam" id="PF04452">
    <property type="entry name" value="Methyltrans_RNA"/>
    <property type="match status" value="1"/>
</dbReference>
<keyword evidence="8 12" id="KW-0808">Transferase</keyword>
<sequence>MQQYFSKQAQPAENTDFTLDAADSYHLFTVMRAQENEQVQVVFADKKLTLSAVNADLKSLRVLHTLERQIELPLDVTIAVGLPKSDKLEFITQKATELGAHEILAYPAEWSVTKLDAKKIVKKTERLNKIAKGAAEQSKRLMIPDVTILPSRKNLLTLFSQYDQVLVAYEESAKSGELAAFAQSLKTAEVGQKLLVIFGPEGGISPDEIVAFTAEGASLIGLGPRIMRAETAPLYVLSAVSFYQELLK</sequence>
<dbReference type="RefSeq" id="WP_172356002.1">
    <property type="nucleotide sequence ID" value="NZ_BLLH01000003.1"/>
</dbReference>
<comment type="function">
    <text evidence="10 12">Specifically methylates the N3 position of the uracil ring of uridine 1498 (m3U1498) in 16S rRNA. Acts on the fully assembled 30S ribosomal subunit.</text>
</comment>
<dbReference type="SUPFAM" id="SSF75217">
    <property type="entry name" value="alpha/beta knot"/>
    <property type="match status" value="1"/>
</dbReference>
<dbReference type="NCBIfam" id="TIGR00046">
    <property type="entry name" value="RsmE family RNA methyltransferase"/>
    <property type="match status" value="1"/>
</dbReference>
<keyword evidence="9 12" id="KW-0949">S-adenosyl-L-methionine</keyword>
<dbReference type="InterPro" id="IPR029028">
    <property type="entry name" value="Alpha/beta_knot_MTases"/>
</dbReference>
<keyword evidence="15" id="KW-1185">Reference proteome</keyword>
<evidence type="ECO:0000256" key="2">
    <source>
        <dbReference type="ARBA" id="ARBA00005528"/>
    </source>
</evidence>
<reference evidence="14 15" key="1">
    <citation type="submission" date="2020-02" db="EMBL/GenBank/DDBJ databases">
        <title>Draft genome sequence of Lactococcus sp. Hs20B0-1.</title>
        <authorList>
            <person name="Noda S."/>
            <person name="Yuki M."/>
            <person name="Ohkuma M."/>
        </authorList>
    </citation>
    <scope>NUCLEOTIDE SEQUENCE [LARGE SCALE GENOMIC DNA]</scope>
    <source>
        <strain evidence="14 15">Hs20B0-1</strain>
    </source>
</reference>
<dbReference type="PANTHER" id="PTHR30027">
    <property type="entry name" value="RIBOSOMAL RNA SMALL SUBUNIT METHYLTRANSFERASE E"/>
    <property type="match status" value="1"/>
</dbReference>
<dbReference type="PANTHER" id="PTHR30027:SF3">
    <property type="entry name" value="16S RRNA (URACIL(1498)-N(3))-METHYLTRANSFERASE"/>
    <property type="match status" value="1"/>
</dbReference>
<dbReference type="InterPro" id="IPR029026">
    <property type="entry name" value="tRNA_m1G_MTases_N"/>
</dbReference>
<evidence type="ECO:0000256" key="6">
    <source>
        <dbReference type="ARBA" id="ARBA00022552"/>
    </source>
</evidence>
<evidence type="ECO:0000256" key="7">
    <source>
        <dbReference type="ARBA" id="ARBA00022603"/>
    </source>
</evidence>
<evidence type="ECO:0000256" key="10">
    <source>
        <dbReference type="ARBA" id="ARBA00025699"/>
    </source>
</evidence>
<dbReference type="SUPFAM" id="SSF88697">
    <property type="entry name" value="PUA domain-like"/>
    <property type="match status" value="1"/>
</dbReference>
<dbReference type="GO" id="GO:0005737">
    <property type="term" value="C:cytoplasm"/>
    <property type="evidence" value="ECO:0007669"/>
    <property type="project" value="UniProtKB-SubCell"/>
</dbReference>
<evidence type="ECO:0000256" key="5">
    <source>
        <dbReference type="ARBA" id="ARBA00022490"/>
    </source>
</evidence>
<evidence type="ECO:0000256" key="3">
    <source>
        <dbReference type="ARBA" id="ARBA00012328"/>
    </source>
</evidence>
<evidence type="ECO:0000313" key="15">
    <source>
        <dbReference type="Proteomes" id="UP000475928"/>
    </source>
</evidence>
<dbReference type="PIRSF" id="PIRSF015601">
    <property type="entry name" value="MTase_slr0722"/>
    <property type="match status" value="1"/>
</dbReference>
<dbReference type="Proteomes" id="UP000475928">
    <property type="component" value="Unassembled WGS sequence"/>
</dbReference>
<evidence type="ECO:0000256" key="1">
    <source>
        <dbReference type="ARBA" id="ARBA00004496"/>
    </source>
</evidence>
<evidence type="ECO:0000256" key="9">
    <source>
        <dbReference type="ARBA" id="ARBA00022691"/>
    </source>
</evidence>
<dbReference type="InterPro" id="IPR006700">
    <property type="entry name" value="RsmE"/>
</dbReference>
<dbReference type="CDD" id="cd18084">
    <property type="entry name" value="RsmE-like"/>
    <property type="match status" value="1"/>
</dbReference>
<evidence type="ECO:0000256" key="11">
    <source>
        <dbReference type="ARBA" id="ARBA00047944"/>
    </source>
</evidence>
<keyword evidence="6 12" id="KW-0698">rRNA processing</keyword>